<dbReference type="PANTHER" id="PTHR23419:SF8">
    <property type="entry name" value="FI09726P"/>
    <property type="match status" value="1"/>
</dbReference>
<dbReference type="InterPro" id="IPR015867">
    <property type="entry name" value="N-reg_PII/ATP_PRibTrfase_C"/>
</dbReference>
<organism evidence="2 3">
    <name type="scientific">Sphingomonas citri</name>
    <dbReference type="NCBI Taxonomy" id="2862499"/>
    <lineage>
        <taxon>Bacteria</taxon>
        <taxon>Pseudomonadati</taxon>
        <taxon>Pseudomonadota</taxon>
        <taxon>Alphaproteobacteria</taxon>
        <taxon>Sphingomonadales</taxon>
        <taxon>Sphingomonadaceae</taxon>
        <taxon>Sphingomonas</taxon>
    </lineage>
</organism>
<accession>A0ABS7BJZ7</accession>
<dbReference type="RefSeq" id="WP_219747389.1">
    <property type="nucleotide sequence ID" value="NZ_JAHXZN010000001.1"/>
</dbReference>
<dbReference type="Pfam" id="PF03091">
    <property type="entry name" value="CutA1"/>
    <property type="match status" value="1"/>
</dbReference>
<protein>
    <submittedName>
        <fullName evidence="2">Divalent-cation tolerance protein CutA</fullName>
    </submittedName>
</protein>
<comment type="caution">
    <text evidence="2">The sequence shown here is derived from an EMBL/GenBank/DDBJ whole genome shotgun (WGS) entry which is preliminary data.</text>
</comment>
<name>A0ABS7BJZ7_9SPHN</name>
<dbReference type="Gene3D" id="3.30.70.120">
    <property type="match status" value="1"/>
</dbReference>
<dbReference type="InterPro" id="IPR004323">
    <property type="entry name" value="Ion_tolerance_CutA"/>
</dbReference>
<dbReference type="EMBL" id="JAHXZN010000001">
    <property type="protein sequence ID" value="MBW6529933.1"/>
    <property type="molecule type" value="Genomic_DNA"/>
</dbReference>
<keyword evidence="3" id="KW-1185">Reference proteome</keyword>
<dbReference type="PANTHER" id="PTHR23419">
    <property type="entry name" value="DIVALENT CATION TOLERANCE CUTA-RELATED"/>
    <property type="match status" value="1"/>
</dbReference>
<reference evidence="2 3" key="1">
    <citation type="submission" date="2021-07" db="EMBL/GenBank/DDBJ databases">
        <title>Sphingomonas sp.</title>
        <authorList>
            <person name="Feng G."/>
            <person name="Li J."/>
            <person name="Pan M."/>
        </authorList>
    </citation>
    <scope>NUCLEOTIDE SEQUENCE [LARGE SCALE GENOMIC DNA]</scope>
    <source>
        <strain evidence="2 3">RRHST34</strain>
    </source>
</reference>
<dbReference type="Proteomes" id="UP000759103">
    <property type="component" value="Unassembled WGS sequence"/>
</dbReference>
<gene>
    <name evidence="2" type="ORF">KZ820_04235</name>
</gene>
<evidence type="ECO:0000256" key="1">
    <source>
        <dbReference type="ARBA" id="ARBA00010169"/>
    </source>
</evidence>
<sequence>MSGAITISCACAGRDQARTIANALVDRRLAACVQLSAVESVYRWEGETQRDDEVLLTAKTLSRRYDAVASCIRELHSYAVPEILAQPIVAAGLDYLAWLEDEVG</sequence>
<evidence type="ECO:0000313" key="2">
    <source>
        <dbReference type="EMBL" id="MBW6529933.1"/>
    </source>
</evidence>
<evidence type="ECO:0000313" key="3">
    <source>
        <dbReference type="Proteomes" id="UP000759103"/>
    </source>
</evidence>
<dbReference type="InterPro" id="IPR011322">
    <property type="entry name" value="N-reg_PII-like_a/b"/>
</dbReference>
<proteinExistence type="inferred from homology"/>
<dbReference type="SUPFAM" id="SSF54913">
    <property type="entry name" value="GlnB-like"/>
    <property type="match status" value="1"/>
</dbReference>
<comment type="similarity">
    <text evidence="1">Belongs to the CutA family.</text>
</comment>